<dbReference type="Proteomes" id="UP000460221">
    <property type="component" value="Unassembled WGS sequence"/>
</dbReference>
<evidence type="ECO:0000313" key="3">
    <source>
        <dbReference type="Proteomes" id="UP000460221"/>
    </source>
</evidence>
<keyword evidence="1" id="KW-0812">Transmembrane</keyword>
<comment type="caution">
    <text evidence="2">The sequence shown here is derived from an EMBL/GenBank/DDBJ whole genome shotgun (WGS) entry which is preliminary data.</text>
</comment>
<organism evidence="2 3">
    <name type="scientific">Nakamurella alba</name>
    <dbReference type="NCBI Taxonomy" id="2665158"/>
    <lineage>
        <taxon>Bacteria</taxon>
        <taxon>Bacillati</taxon>
        <taxon>Actinomycetota</taxon>
        <taxon>Actinomycetes</taxon>
        <taxon>Nakamurellales</taxon>
        <taxon>Nakamurellaceae</taxon>
        <taxon>Nakamurella</taxon>
    </lineage>
</organism>
<feature type="transmembrane region" description="Helical" evidence="1">
    <location>
        <begin position="68"/>
        <end position="88"/>
    </location>
</feature>
<reference evidence="2 3" key="1">
    <citation type="submission" date="2019-11" db="EMBL/GenBank/DDBJ databases">
        <authorList>
            <person name="Jiang L.-Q."/>
        </authorList>
    </citation>
    <scope>NUCLEOTIDE SEQUENCE [LARGE SCALE GENOMIC DNA]</scope>
    <source>
        <strain evidence="2 3">YIM 132087</strain>
    </source>
</reference>
<name>A0A7K1FHT1_9ACTN</name>
<sequence>MFAGLLSAGLVVLAALLVLSALLSPALLGGTGISRATGPEWWRILVQLGVGVAAELARSVRHRLPDPARGVLAGLVSVAVVVTIAVCWW</sequence>
<keyword evidence="1" id="KW-0472">Membrane</keyword>
<gene>
    <name evidence="2" type="ORF">GIS00_06980</name>
</gene>
<keyword evidence="3" id="KW-1185">Reference proteome</keyword>
<accession>A0A7K1FHT1</accession>
<protein>
    <submittedName>
        <fullName evidence="2">Uncharacterized protein</fullName>
    </submittedName>
</protein>
<dbReference type="RefSeq" id="WP_154767486.1">
    <property type="nucleotide sequence ID" value="NZ_WLYK01000001.1"/>
</dbReference>
<keyword evidence="1" id="KW-1133">Transmembrane helix</keyword>
<dbReference type="EMBL" id="WLYK01000001">
    <property type="protein sequence ID" value="MTD13685.1"/>
    <property type="molecule type" value="Genomic_DNA"/>
</dbReference>
<proteinExistence type="predicted"/>
<dbReference type="AlphaFoldDB" id="A0A7K1FHT1"/>
<evidence type="ECO:0000313" key="2">
    <source>
        <dbReference type="EMBL" id="MTD13685.1"/>
    </source>
</evidence>
<evidence type="ECO:0000256" key="1">
    <source>
        <dbReference type="SAM" id="Phobius"/>
    </source>
</evidence>